<evidence type="ECO:0000256" key="1">
    <source>
        <dbReference type="SAM" id="Phobius"/>
    </source>
</evidence>
<name>A0A4Y2C7W9_ARAVE</name>
<evidence type="ECO:0000313" key="2">
    <source>
        <dbReference type="EMBL" id="GBM00134.1"/>
    </source>
</evidence>
<protein>
    <recommendedName>
        <fullName evidence="4">Gustatory receptor</fullName>
    </recommendedName>
</protein>
<gene>
    <name evidence="2" type="ORF">AVEN_176381_1</name>
</gene>
<organism evidence="2 3">
    <name type="scientific">Araneus ventricosus</name>
    <name type="common">Orbweaver spider</name>
    <name type="synonym">Epeira ventricosa</name>
    <dbReference type="NCBI Taxonomy" id="182803"/>
    <lineage>
        <taxon>Eukaryota</taxon>
        <taxon>Metazoa</taxon>
        <taxon>Ecdysozoa</taxon>
        <taxon>Arthropoda</taxon>
        <taxon>Chelicerata</taxon>
        <taxon>Arachnida</taxon>
        <taxon>Araneae</taxon>
        <taxon>Araneomorphae</taxon>
        <taxon>Entelegynae</taxon>
        <taxon>Araneoidea</taxon>
        <taxon>Araneidae</taxon>
        <taxon>Araneus</taxon>
    </lineage>
</organism>
<evidence type="ECO:0000313" key="3">
    <source>
        <dbReference type="Proteomes" id="UP000499080"/>
    </source>
</evidence>
<keyword evidence="1" id="KW-0812">Transmembrane</keyword>
<proteinExistence type="predicted"/>
<accession>A0A4Y2C7W9</accession>
<keyword evidence="1" id="KW-0472">Membrane</keyword>
<feature type="transmembrane region" description="Helical" evidence="1">
    <location>
        <begin position="21"/>
        <end position="44"/>
    </location>
</feature>
<dbReference type="EMBL" id="BGPR01000154">
    <property type="protein sequence ID" value="GBM00134.1"/>
    <property type="molecule type" value="Genomic_DNA"/>
</dbReference>
<dbReference type="AlphaFoldDB" id="A0A4Y2C7W9"/>
<sequence length="116" mass="13392">MCGVFRMGYRLAFDRDIAQEYFLSLLMSSFYCLSVQLLIMIPAVSTNEKYHQLGQCLSHRIPQQDKDLEFEFKKYFNKGSCLTLWKIYTLDRSLIITSLGTLLTYGILIGNLGSDQ</sequence>
<dbReference type="Proteomes" id="UP000499080">
    <property type="component" value="Unassembled WGS sequence"/>
</dbReference>
<keyword evidence="3" id="KW-1185">Reference proteome</keyword>
<feature type="transmembrane region" description="Helical" evidence="1">
    <location>
        <begin position="94"/>
        <end position="113"/>
    </location>
</feature>
<evidence type="ECO:0008006" key="4">
    <source>
        <dbReference type="Google" id="ProtNLM"/>
    </source>
</evidence>
<keyword evidence="1" id="KW-1133">Transmembrane helix</keyword>
<dbReference type="OrthoDB" id="6433487at2759"/>
<comment type="caution">
    <text evidence="2">The sequence shown here is derived from an EMBL/GenBank/DDBJ whole genome shotgun (WGS) entry which is preliminary data.</text>
</comment>
<reference evidence="2 3" key="1">
    <citation type="journal article" date="2019" name="Sci. Rep.">
        <title>Orb-weaving spider Araneus ventricosus genome elucidates the spidroin gene catalogue.</title>
        <authorList>
            <person name="Kono N."/>
            <person name="Nakamura H."/>
            <person name="Ohtoshi R."/>
            <person name="Moran D.A.P."/>
            <person name="Shinohara A."/>
            <person name="Yoshida Y."/>
            <person name="Fujiwara M."/>
            <person name="Mori M."/>
            <person name="Tomita M."/>
            <person name="Arakawa K."/>
        </authorList>
    </citation>
    <scope>NUCLEOTIDE SEQUENCE [LARGE SCALE GENOMIC DNA]</scope>
</reference>